<dbReference type="InterPro" id="IPR000524">
    <property type="entry name" value="Tscrpt_reg_HTH_GntR"/>
</dbReference>
<dbReference type="PANTHER" id="PTHR38445:SF10">
    <property type="entry name" value="GNTR-FAMILY TRANSCRIPTIONAL REGULATOR"/>
    <property type="match status" value="1"/>
</dbReference>
<feature type="domain" description="HTH gntR-type" evidence="4">
    <location>
        <begin position="38"/>
        <end position="106"/>
    </location>
</feature>
<dbReference type="InterPro" id="IPR036388">
    <property type="entry name" value="WH-like_DNA-bd_sf"/>
</dbReference>
<reference evidence="5" key="1">
    <citation type="submission" date="2022-06" db="EMBL/GenBank/DDBJ databases">
        <authorList>
            <person name="Goudenege D."/>
            <person name="Le Roux F."/>
        </authorList>
    </citation>
    <scope>NUCLEOTIDE SEQUENCE</scope>
    <source>
        <strain evidence="5">12-063</strain>
    </source>
</reference>
<evidence type="ECO:0000313" key="6">
    <source>
        <dbReference type="Proteomes" id="UP001152658"/>
    </source>
</evidence>
<dbReference type="SUPFAM" id="SSF46785">
    <property type="entry name" value="Winged helix' DNA-binding domain"/>
    <property type="match status" value="1"/>
</dbReference>
<keyword evidence="6" id="KW-1185">Reference proteome</keyword>
<comment type="caution">
    <text evidence="5">The sequence shown here is derived from an EMBL/GenBank/DDBJ whole genome shotgun (WGS) entry which is preliminary data.</text>
</comment>
<keyword evidence="2" id="KW-0238">DNA-binding</keyword>
<dbReference type="SMART" id="SM00345">
    <property type="entry name" value="HTH_GNTR"/>
    <property type="match status" value="1"/>
</dbReference>
<dbReference type="Pfam" id="PF00392">
    <property type="entry name" value="GntR"/>
    <property type="match status" value="1"/>
</dbReference>
<dbReference type="InterPro" id="IPR036390">
    <property type="entry name" value="WH_DNA-bd_sf"/>
</dbReference>
<evidence type="ECO:0000256" key="2">
    <source>
        <dbReference type="ARBA" id="ARBA00023125"/>
    </source>
</evidence>
<name>A0ABN8TJA9_9VIBR</name>
<gene>
    <name evidence="5" type="ORF">VAE063_1000301</name>
</gene>
<dbReference type="PROSITE" id="PS50949">
    <property type="entry name" value="HTH_GNTR"/>
    <property type="match status" value="1"/>
</dbReference>
<accession>A0ABN8TJA9</accession>
<proteinExistence type="predicted"/>
<dbReference type="PANTHER" id="PTHR38445">
    <property type="entry name" value="HTH-TYPE TRANSCRIPTIONAL REPRESSOR YTRA"/>
    <property type="match status" value="1"/>
</dbReference>
<dbReference type="Gene3D" id="1.10.10.10">
    <property type="entry name" value="Winged helix-like DNA-binding domain superfamily/Winged helix DNA-binding domain"/>
    <property type="match status" value="1"/>
</dbReference>
<sequence>MFIPFLNNYLQSIYFDIVLYPCITLYWCGIVTDWQDNQPIFRQLADKITEQILQGIWPEEHALPSVRSVSADMKINHLTVMKGYQLLVDEGIVEKRRGQGMYVTKGALAQLQTKQKQRFLQQQIPEIASTLKLLEMPLEDFISQLKQYIEGDQ</sequence>
<keyword evidence="1" id="KW-0805">Transcription regulation</keyword>
<dbReference type="Gene3D" id="6.10.250.1220">
    <property type="match status" value="1"/>
</dbReference>
<organism evidence="5 6">
    <name type="scientific">Vibrio aestuarianus</name>
    <dbReference type="NCBI Taxonomy" id="28171"/>
    <lineage>
        <taxon>Bacteria</taxon>
        <taxon>Pseudomonadati</taxon>
        <taxon>Pseudomonadota</taxon>
        <taxon>Gammaproteobacteria</taxon>
        <taxon>Vibrionales</taxon>
        <taxon>Vibrionaceae</taxon>
        <taxon>Vibrio</taxon>
    </lineage>
</organism>
<dbReference type="CDD" id="cd07377">
    <property type="entry name" value="WHTH_GntR"/>
    <property type="match status" value="1"/>
</dbReference>
<dbReference type="Proteomes" id="UP001152658">
    <property type="component" value="Unassembled WGS sequence"/>
</dbReference>
<evidence type="ECO:0000256" key="1">
    <source>
        <dbReference type="ARBA" id="ARBA00023015"/>
    </source>
</evidence>
<keyword evidence="3" id="KW-0804">Transcription</keyword>
<evidence type="ECO:0000256" key="3">
    <source>
        <dbReference type="ARBA" id="ARBA00023163"/>
    </source>
</evidence>
<evidence type="ECO:0000313" key="5">
    <source>
        <dbReference type="EMBL" id="CAH8191925.1"/>
    </source>
</evidence>
<evidence type="ECO:0000259" key="4">
    <source>
        <dbReference type="PROSITE" id="PS50949"/>
    </source>
</evidence>
<protein>
    <submittedName>
        <fullName evidence="5">Transcriptional regulator, GntR family</fullName>
    </submittedName>
</protein>
<dbReference type="EMBL" id="CALYLK010000001">
    <property type="protein sequence ID" value="CAH8191925.1"/>
    <property type="molecule type" value="Genomic_DNA"/>
</dbReference>